<protein>
    <submittedName>
        <fullName evidence="2">Lactonase, 7-bladed beta-propeller-domain-containing protein</fullName>
    </submittedName>
</protein>
<dbReference type="Proteomes" id="UP001275084">
    <property type="component" value="Unassembled WGS sequence"/>
</dbReference>
<dbReference type="Gene3D" id="2.130.10.10">
    <property type="entry name" value="YVTN repeat-like/Quinoprotein amine dehydrogenase"/>
    <property type="match status" value="1"/>
</dbReference>
<evidence type="ECO:0000256" key="1">
    <source>
        <dbReference type="ARBA" id="ARBA00005564"/>
    </source>
</evidence>
<dbReference type="AlphaFoldDB" id="A0AAJ0HI50"/>
<keyword evidence="3" id="KW-1185">Reference proteome</keyword>
<dbReference type="SUPFAM" id="SSF50974">
    <property type="entry name" value="Nitrous oxide reductase, N-terminal domain"/>
    <property type="match status" value="1"/>
</dbReference>
<dbReference type="InterPro" id="IPR015943">
    <property type="entry name" value="WD40/YVTN_repeat-like_dom_sf"/>
</dbReference>
<evidence type="ECO:0000313" key="2">
    <source>
        <dbReference type="EMBL" id="KAK3353118.1"/>
    </source>
</evidence>
<evidence type="ECO:0000313" key="3">
    <source>
        <dbReference type="Proteomes" id="UP001275084"/>
    </source>
</evidence>
<dbReference type="PANTHER" id="PTHR30344">
    <property type="entry name" value="6-PHOSPHOGLUCONOLACTONASE-RELATED"/>
    <property type="match status" value="1"/>
</dbReference>
<proteinExistence type="inferred from homology"/>
<sequence>MHITTVVAPGLALLGAASASLIHITSYAGTLTTLNLTLPYGTDPASFKNLSATTECGDKPSWLTLVDDVLYCVDEAWGKDNGTLASFKIGPEGTLTLLNKVDTIGGPVSAVVYGDGGKGLAVADYGGAGLNVYNIANPSSLAPVQADVFKLPHAGVNAERQEAPHPHQAILDPTGAFLVVPDLGSDFVRIFAIDKSTLKHTEVAPLVSAPGSGPRHAAFVKGTAKTFLYVVHELSNTLVGYDVTYTADNSLGVKSLAFAQFWSSTTHGDNKTAAIPTGTAAAEILLSPDSKFLTISSRFERLLTVPNYDRTNTTLLPSDPLITLAIDADTGALRHVQTRAAGGVNPRQFSFNKAGTLAGVGLQADGRAVIIRRDPKTGILGDIIGNVAIEGEVNCVIFNED</sequence>
<dbReference type="Pfam" id="PF10282">
    <property type="entry name" value="Lactonase"/>
    <property type="match status" value="1"/>
</dbReference>
<dbReference type="InterPro" id="IPR011045">
    <property type="entry name" value="N2O_reductase_N"/>
</dbReference>
<comment type="caution">
    <text evidence="2">The sequence shown here is derived from an EMBL/GenBank/DDBJ whole genome shotgun (WGS) entry which is preliminary data.</text>
</comment>
<comment type="similarity">
    <text evidence="1">Belongs to the cycloisomerase 2 family.</text>
</comment>
<accession>A0AAJ0HI50</accession>
<dbReference type="InterPro" id="IPR019405">
    <property type="entry name" value="Lactonase_7-beta_prop"/>
</dbReference>
<name>A0AAJ0HI50_9PEZI</name>
<reference evidence="2" key="1">
    <citation type="journal article" date="2023" name="Mol. Phylogenet. Evol.">
        <title>Genome-scale phylogeny and comparative genomics of the fungal order Sordariales.</title>
        <authorList>
            <person name="Hensen N."/>
            <person name="Bonometti L."/>
            <person name="Westerberg I."/>
            <person name="Brannstrom I.O."/>
            <person name="Guillou S."/>
            <person name="Cros-Aarteil S."/>
            <person name="Calhoun S."/>
            <person name="Haridas S."/>
            <person name="Kuo A."/>
            <person name="Mondo S."/>
            <person name="Pangilinan J."/>
            <person name="Riley R."/>
            <person name="LaButti K."/>
            <person name="Andreopoulos B."/>
            <person name="Lipzen A."/>
            <person name="Chen C."/>
            <person name="Yan M."/>
            <person name="Daum C."/>
            <person name="Ng V."/>
            <person name="Clum A."/>
            <person name="Steindorff A."/>
            <person name="Ohm R.A."/>
            <person name="Martin F."/>
            <person name="Silar P."/>
            <person name="Natvig D.O."/>
            <person name="Lalanne C."/>
            <person name="Gautier V."/>
            <person name="Ament-Velasquez S.L."/>
            <person name="Kruys A."/>
            <person name="Hutchinson M.I."/>
            <person name="Powell A.J."/>
            <person name="Barry K."/>
            <person name="Miller A.N."/>
            <person name="Grigoriev I.V."/>
            <person name="Debuchy R."/>
            <person name="Gladieux P."/>
            <person name="Hiltunen Thoren M."/>
            <person name="Johannesson H."/>
        </authorList>
    </citation>
    <scope>NUCLEOTIDE SEQUENCE</scope>
    <source>
        <strain evidence="2">CBS 955.72</strain>
    </source>
</reference>
<organism evidence="2 3">
    <name type="scientific">Lasiosphaeria hispida</name>
    <dbReference type="NCBI Taxonomy" id="260671"/>
    <lineage>
        <taxon>Eukaryota</taxon>
        <taxon>Fungi</taxon>
        <taxon>Dikarya</taxon>
        <taxon>Ascomycota</taxon>
        <taxon>Pezizomycotina</taxon>
        <taxon>Sordariomycetes</taxon>
        <taxon>Sordariomycetidae</taxon>
        <taxon>Sordariales</taxon>
        <taxon>Lasiosphaeriaceae</taxon>
        <taxon>Lasiosphaeria</taxon>
    </lineage>
</organism>
<reference evidence="2" key="2">
    <citation type="submission" date="2023-06" db="EMBL/GenBank/DDBJ databases">
        <authorList>
            <consortium name="Lawrence Berkeley National Laboratory"/>
            <person name="Haridas S."/>
            <person name="Hensen N."/>
            <person name="Bonometti L."/>
            <person name="Westerberg I."/>
            <person name="Brannstrom I.O."/>
            <person name="Guillou S."/>
            <person name="Cros-Aarteil S."/>
            <person name="Calhoun S."/>
            <person name="Kuo A."/>
            <person name="Mondo S."/>
            <person name="Pangilinan J."/>
            <person name="Riley R."/>
            <person name="Labutti K."/>
            <person name="Andreopoulos B."/>
            <person name="Lipzen A."/>
            <person name="Chen C."/>
            <person name="Yanf M."/>
            <person name="Daum C."/>
            <person name="Ng V."/>
            <person name="Clum A."/>
            <person name="Steindorff A."/>
            <person name="Ohm R."/>
            <person name="Martin F."/>
            <person name="Silar P."/>
            <person name="Natvig D."/>
            <person name="Lalanne C."/>
            <person name="Gautier V."/>
            <person name="Ament-Velasquez S.L."/>
            <person name="Kruys A."/>
            <person name="Hutchinson M.I."/>
            <person name="Powell A.J."/>
            <person name="Barry K."/>
            <person name="Miller A.N."/>
            <person name="Grigoriev I.V."/>
            <person name="Debuchy R."/>
            <person name="Gladieux P."/>
            <person name="Thoren M.H."/>
            <person name="Johannesson H."/>
        </authorList>
    </citation>
    <scope>NUCLEOTIDE SEQUENCE</scope>
    <source>
        <strain evidence="2">CBS 955.72</strain>
    </source>
</reference>
<gene>
    <name evidence="2" type="ORF">B0T25DRAFT_202251</name>
</gene>
<dbReference type="EMBL" id="JAUIQD010000004">
    <property type="protein sequence ID" value="KAK3353118.1"/>
    <property type="molecule type" value="Genomic_DNA"/>
</dbReference>
<dbReference type="GO" id="GO:0017057">
    <property type="term" value="F:6-phosphogluconolactonase activity"/>
    <property type="evidence" value="ECO:0007669"/>
    <property type="project" value="TreeGrafter"/>
</dbReference>
<dbReference type="PANTHER" id="PTHR30344:SF1">
    <property type="entry name" value="6-PHOSPHOGLUCONOLACTONASE"/>
    <property type="match status" value="1"/>
</dbReference>
<dbReference type="InterPro" id="IPR050282">
    <property type="entry name" value="Cycloisomerase_2"/>
</dbReference>